<organism evidence="3 4">
    <name type="scientific">Occultella aeris</name>
    <dbReference type="NCBI Taxonomy" id="2761496"/>
    <lineage>
        <taxon>Bacteria</taxon>
        <taxon>Bacillati</taxon>
        <taxon>Actinomycetota</taxon>
        <taxon>Actinomycetes</taxon>
        <taxon>Micrococcales</taxon>
        <taxon>Ruaniaceae</taxon>
        <taxon>Occultella</taxon>
    </lineage>
</organism>
<evidence type="ECO:0000256" key="1">
    <source>
        <dbReference type="SAM" id="MobiDB-lite"/>
    </source>
</evidence>
<evidence type="ECO:0000259" key="2">
    <source>
        <dbReference type="Pfam" id="PF04326"/>
    </source>
</evidence>
<evidence type="ECO:0000313" key="3">
    <source>
        <dbReference type="EMBL" id="VZO39416.1"/>
    </source>
</evidence>
<feature type="region of interest" description="Disordered" evidence="1">
    <location>
        <begin position="449"/>
        <end position="499"/>
    </location>
</feature>
<feature type="domain" description="Schlafen AlbA-2" evidence="2">
    <location>
        <begin position="19"/>
        <end position="138"/>
    </location>
</feature>
<dbReference type="Pfam" id="PF04326">
    <property type="entry name" value="SLFN_AlbA_2"/>
    <property type="match status" value="1"/>
</dbReference>
<dbReference type="Proteomes" id="UP000419743">
    <property type="component" value="Unassembled WGS sequence"/>
</dbReference>
<dbReference type="AlphaFoldDB" id="A0A7M4DPM2"/>
<feature type="compositionally biased region" description="Basic residues" evidence="1">
    <location>
        <begin position="479"/>
        <end position="499"/>
    </location>
</feature>
<proteinExistence type="predicted"/>
<evidence type="ECO:0000313" key="4">
    <source>
        <dbReference type="Proteomes" id="UP000419743"/>
    </source>
</evidence>
<comment type="caution">
    <text evidence="3">The sequence shown here is derived from an EMBL/GenBank/DDBJ whole genome shotgun (WGS) entry which is preliminary data.</text>
</comment>
<reference evidence="3 4" key="1">
    <citation type="submission" date="2019-11" db="EMBL/GenBank/DDBJ databases">
        <authorList>
            <person name="Criscuolo A."/>
        </authorList>
    </citation>
    <scope>NUCLEOTIDE SEQUENCE [LARGE SCALE GENOMIC DNA]</scope>
    <source>
        <strain evidence="3">CIP111667</strain>
    </source>
</reference>
<dbReference type="Gene3D" id="3.30.950.30">
    <property type="entry name" value="Schlafen, AAA domain"/>
    <property type="match status" value="1"/>
</dbReference>
<dbReference type="InterPro" id="IPR038461">
    <property type="entry name" value="Schlafen_AlbA_2_dom_sf"/>
</dbReference>
<dbReference type="Pfam" id="PF13749">
    <property type="entry name" value="HATPase_c_4"/>
    <property type="match status" value="1"/>
</dbReference>
<protein>
    <submittedName>
        <fullName evidence="3">Divergent AAA domain protein</fullName>
    </submittedName>
</protein>
<keyword evidence="4" id="KW-1185">Reference proteome</keyword>
<dbReference type="PANTHER" id="PTHR30595:SF6">
    <property type="entry name" value="SCHLAFEN ALBA-2 DOMAIN-CONTAINING PROTEIN"/>
    <property type="match status" value="1"/>
</dbReference>
<dbReference type="Gene3D" id="1.10.10.10">
    <property type="entry name" value="Winged helix-like DNA-binding domain superfamily/Winged helix DNA-binding domain"/>
    <property type="match status" value="1"/>
</dbReference>
<dbReference type="RefSeq" id="WP_156742734.1">
    <property type="nucleotide sequence ID" value="NZ_CACRYJ010000059.1"/>
</dbReference>
<dbReference type="EMBL" id="CACRYJ010000059">
    <property type="protein sequence ID" value="VZO39416.1"/>
    <property type="molecule type" value="Genomic_DNA"/>
</dbReference>
<dbReference type="PANTHER" id="PTHR30595">
    <property type="entry name" value="GLPR-RELATED TRANSCRIPTIONAL REPRESSOR"/>
    <property type="match status" value="1"/>
</dbReference>
<dbReference type="InterPro" id="IPR036388">
    <property type="entry name" value="WH-like_DNA-bd_sf"/>
</dbReference>
<dbReference type="InterPro" id="IPR038475">
    <property type="entry name" value="RecG_C_sf"/>
</dbReference>
<sequence>METRTLTADEALDLLARGESHFWDFKSSMSSGKVIQKIGCALANADGGEFLVGVEDVKTGSALDRWKGFASVEDGNHIMQSLSSDVSPSVPYLAEWLQVNGHESAGFACLLSIRKSPVVHEISDGTVYVRRNASNAKIDAAERVNLALSKGAETYENQELGDYTADELAQEDELANFLGTLSPKTAPADFVRKQRLANVETGKARLSGAILFAESPSAVATKRCAVKVARYETKVEKPDRKHLSGVPVTIEAPAYRLIEQTIAEVQRLIEAVSVLKPTGEFEQLSYPPEALKEVIVNAVIHRDYNISDDIVIRVFDNRVEVKSPGRLPGHMTLDNLLTDRFSRNPTINRLINKYPDPPNKDIGEGLKTTMRSMAHAKLKPPRFAQEDNYFVVTIEHTPLARPQEIVLQYLASHDEVTNAIARELTGINSENTMKEVFYDLRDTGVIERVPGKGGNRSAWRLVQSTTSADTPEATDAGSGRRRQRVQPRRLSRSKRRGKK</sequence>
<accession>A0A7M4DPM2</accession>
<gene>
    <name evidence="3" type="ORF">HALOF300_04104</name>
</gene>
<dbReference type="InterPro" id="IPR007421">
    <property type="entry name" value="Schlafen_AlbA_2_dom"/>
</dbReference>
<name>A0A7M4DPM2_9MICO</name>
<dbReference type="Gene3D" id="3.30.565.60">
    <property type="match status" value="1"/>
</dbReference>